<organism evidence="2 3">
    <name type="scientific">Epichloe bromicola</name>
    <dbReference type="NCBI Taxonomy" id="79588"/>
    <lineage>
        <taxon>Eukaryota</taxon>
        <taxon>Fungi</taxon>
        <taxon>Dikarya</taxon>
        <taxon>Ascomycota</taxon>
        <taxon>Pezizomycotina</taxon>
        <taxon>Sordariomycetes</taxon>
        <taxon>Hypocreomycetidae</taxon>
        <taxon>Hypocreales</taxon>
        <taxon>Clavicipitaceae</taxon>
        <taxon>Epichloe</taxon>
    </lineage>
</organism>
<dbReference type="EMBL" id="BAAFGZ010000191">
    <property type="protein sequence ID" value="GAB0136408.1"/>
    <property type="molecule type" value="Genomic_DNA"/>
</dbReference>
<proteinExistence type="predicted"/>
<keyword evidence="3" id="KW-1185">Reference proteome</keyword>
<dbReference type="InterPro" id="IPR036457">
    <property type="entry name" value="PPM-type-like_dom_sf"/>
</dbReference>
<reference evidence="3" key="1">
    <citation type="submission" date="2024-06" db="EMBL/GenBank/DDBJ databases">
        <title>Draft Genome Sequences of Epichloe bromicola Strains Isolated from Elymus ciliaris.</title>
        <authorList>
            <consortium name="Epichloe bromicola genome sequencing consortium"/>
            <person name="Miura A."/>
            <person name="Imano S."/>
            <person name="Ashida A."/>
            <person name="Sato I."/>
            <person name="Chiba S."/>
            <person name="Tanaka A."/>
            <person name="Camagna M."/>
            <person name="Takemoto D."/>
        </authorList>
    </citation>
    <scope>NUCLEOTIDE SEQUENCE [LARGE SCALE GENOMIC DNA]</scope>
    <source>
        <strain evidence="3">DP</strain>
    </source>
</reference>
<name>A0ABQ0CSI1_9HYPO</name>
<sequence length="247" mass="26762">MLRTLRVRLRLVRAFQAQAPHHGFTKASRPTRASSHAAGYGATASAIAAIGAWWSIGTPDDAPRLESRPDQRVVVELDPSKAEVTRILSQEAYSFIARNVPGVERYDGARLASNSPCEDGFTHGLVSPWHNGSSPWVALALFDGHSGWQTADFLEKNLIASVRHSLSRIKPPPDGGATPERTLQGAIMRAFVHLDNSIIKTAEDGSESDQPLQEKVRRFAPAFAGSCALLSLYDPTTSRLHVACTGD</sequence>
<dbReference type="Gene3D" id="3.60.40.10">
    <property type="entry name" value="PPM-type phosphatase domain"/>
    <property type="match status" value="1"/>
</dbReference>
<dbReference type="Proteomes" id="UP001562357">
    <property type="component" value="Unassembled WGS sequence"/>
</dbReference>
<dbReference type="Pfam" id="PF00481">
    <property type="entry name" value="PP2C"/>
    <property type="match status" value="1"/>
</dbReference>
<dbReference type="InterPro" id="IPR001932">
    <property type="entry name" value="PPM-type_phosphatase-like_dom"/>
</dbReference>
<gene>
    <name evidence="2" type="primary">g4709</name>
    <name evidence="2" type="ORF">EsDP_00004709</name>
</gene>
<evidence type="ECO:0000313" key="2">
    <source>
        <dbReference type="EMBL" id="GAB0136408.1"/>
    </source>
</evidence>
<evidence type="ECO:0000259" key="1">
    <source>
        <dbReference type="Pfam" id="PF00481"/>
    </source>
</evidence>
<evidence type="ECO:0000313" key="3">
    <source>
        <dbReference type="Proteomes" id="UP001562357"/>
    </source>
</evidence>
<protein>
    <recommendedName>
        <fullName evidence="1">PPM-type phosphatase domain-containing protein</fullName>
    </recommendedName>
</protein>
<accession>A0ABQ0CSI1</accession>
<comment type="caution">
    <text evidence="2">The sequence shown here is derived from an EMBL/GenBank/DDBJ whole genome shotgun (WGS) entry which is preliminary data.</text>
</comment>
<dbReference type="SUPFAM" id="SSF81606">
    <property type="entry name" value="PP2C-like"/>
    <property type="match status" value="1"/>
</dbReference>
<feature type="domain" description="PPM-type phosphatase" evidence="1">
    <location>
        <begin position="115"/>
        <end position="247"/>
    </location>
</feature>